<feature type="region of interest" description="Disordered" evidence="1">
    <location>
        <begin position="21"/>
        <end position="72"/>
    </location>
</feature>
<evidence type="ECO:0000256" key="2">
    <source>
        <dbReference type="SAM" id="SignalP"/>
    </source>
</evidence>
<protein>
    <recommendedName>
        <fullName evidence="5">Secreted protein</fullName>
    </recommendedName>
</protein>
<name>A0ABW5IMU8_9BACT</name>
<keyword evidence="4" id="KW-1185">Reference proteome</keyword>
<dbReference type="EMBL" id="JBHULU010000020">
    <property type="protein sequence ID" value="MFD2514946.1"/>
    <property type="molecule type" value="Genomic_DNA"/>
</dbReference>
<feature type="compositionally biased region" description="Polar residues" evidence="1">
    <location>
        <begin position="63"/>
        <end position="72"/>
    </location>
</feature>
<gene>
    <name evidence="3" type="ORF">ACFSRY_13800</name>
</gene>
<organism evidence="3 4">
    <name type="scientific">Pontibacter locisalis</name>
    <dbReference type="NCBI Taxonomy" id="1719035"/>
    <lineage>
        <taxon>Bacteria</taxon>
        <taxon>Pseudomonadati</taxon>
        <taxon>Bacteroidota</taxon>
        <taxon>Cytophagia</taxon>
        <taxon>Cytophagales</taxon>
        <taxon>Hymenobacteraceae</taxon>
        <taxon>Pontibacter</taxon>
    </lineage>
</organism>
<comment type="caution">
    <text evidence="3">The sequence shown here is derived from an EMBL/GenBank/DDBJ whole genome shotgun (WGS) entry which is preliminary data.</text>
</comment>
<sequence>MKKLLFSLLVGATTCLTVACGENTGDRDEEGDIPVSVDDPRAPTVAPGKPTTDIGAGLEDSLQENNQAVDSL</sequence>
<keyword evidence="2" id="KW-0732">Signal</keyword>
<accession>A0ABW5IMU8</accession>
<evidence type="ECO:0008006" key="5">
    <source>
        <dbReference type="Google" id="ProtNLM"/>
    </source>
</evidence>
<evidence type="ECO:0000313" key="3">
    <source>
        <dbReference type="EMBL" id="MFD2514946.1"/>
    </source>
</evidence>
<reference evidence="4" key="1">
    <citation type="journal article" date="2019" name="Int. J. Syst. Evol. Microbiol.">
        <title>The Global Catalogue of Microorganisms (GCM) 10K type strain sequencing project: providing services to taxonomists for standard genome sequencing and annotation.</title>
        <authorList>
            <consortium name="The Broad Institute Genomics Platform"/>
            <consortium name="The Broad Institute Genome Sequencing Center for Infectious Disease"/>
            <person name="Wu L."/>
            <person name="Ma J."/>
        </authorList>
    </citation>
    <scope>NUCLEOTIDE SEQUENCE [LARGE SCALE GENOMIC DNA]</scope>
    <source>
        <strain evidence="4">KCTC 42498</strain>
    </source>
</reference>
<dbReference type="Proteomes" id="UP001597544">
    <property type="component" value="Unassembled WGS sequence"/>
</dbReference>
<feature type="signal peptide" evidence="2">
    <location>
        <begin position="1"/>
        <end position="19"/>
    </location>
</feature>
<dbReference type="PROSITE" id="PS51257">
    <property type="entry name" value="PROKAR_LIPOPROTEIN"/>
    <property type="match status" value="1"/>
</dbReference>
<evidence type="ECO:0000256" key="1">
    <source>
        <dbReference type="SAM" id="MobiDB-lite"/>
    </source>
</evidence>
<dbReference type="RefSeq" id="WP_377508666.1">
    <property type="nucleotide sequence ID" value="NZ_JBHULU010000020.1"/>
</dbReference>
<feature type="chain" id="PRO_5046282831" description="Secreted protein" evidence="2">
    <location>
        <begin position="20"/>
        <end position="72"/>
    </location>
</feature>
<evidence type="ECO:0000313" key="4">
    <source>
        <dbReference type="Proteomes" id="UP001597544"/>
    </source>
</evidence>
<proteinExistence type="predicted"/>